<sequence length="418" mass="45628">MGLGPMGGGRGPDWCAEHIKAVMNIGGPLLGVPKAIAGLFSAEAKDVAVARAIAPGILSSDFFQHQMLQHVMKMTRTWDSNISMIRKGGDTIWGSLDWAPEEGYLPSKRSYTGNGSHPTDDNERKESAQWLKVHYGRIISFSRDVAESPSSEIKRVDFRDAAKGYGDVNASCGDVWTEYHEMGIEGVRAIEDYKVYTADSILDLLNFVAPKMIARGSAHFSYGIADNLDDPKYGHYKYWSNPLETKLPNAPDMEIFAMYGSGIQTERAYIYKASPLECYIPFQIDTSANDGDQNSCLMHGVYSIDGDETVPTLSAREYDHAPPANLLEGRGTQSGAHVDIMGNFALVEDVMQVAAGAAGEDLGEGRGTQSSAHVDIMLNFALVEDVMRVAAGAACEDLGGDRVYSDIFKWSEKINLEL</sequence>
<dbReference type="EMBL" id="CM042887">
    <property type="protein sequence ID" value="KAI4330705.1"/>
    <property type="molecule type" value="Genomic_DNA"/>
</dbReference>
<protein>
    <submittedName>
        <fullName evidence="1">Uncharacterized protein</fullName>
    </submittedName>
</protein>
<organism evidence="1 2">
    <name type="scientific">Melastoma candidum</name>
    <dbReference type="NCBI Taxonomy" id="119954"/>
    <lineage>
        <taxon>Eukaryota</taxon>
        <taxon>Viridiplantae</taxon>
        <taxon>Streptophyta</taxon>
        <taxon>Embryophyta</taxon>
        <taxon>Tracheophyta</taxon>
        <taxon>Spermatophyta</taxon>
        <taxon>Magnoliopsida</taxon>
        <taxon>eudicotyledons</taxon>
        <taxon>Gunneridae</taxon>
        <taxon>Pentapetalae</taxon>
        <taxon>rosids</taxon>
        <taxon>malvids</taxon>
        <taxon>Myrtales</taxon>
        <taxon>Melastomataceae</taxon>
        <taxon>Melastomatoideae</taxon>
        <taxon>Melastomateae</taxon>
        <taxon>Melastoma</taxon>
    </lineage>
</organism>
<comment type="caution">
    <text evidence="1">The sequence shown here is derived from an EMBL/GenBank/DDBJ whole genome shotgun (WGS) entry which is preliminary data.</text>
</comment>
<keyword evidence="2" id="KW-1185">Reference proteome</keyword>
<gene>
    <name evidence="1" type="ORF">MLD38_028965</name>
</gene>
<name>A0ACB9N3F4_9MYRT</name>
<evidence type="ECO:0000313" key="2">
    <source>
        <dbReference type="Proteomes" id="UP001057402"/>
    </source>
</evidence>
<dbReference type="Proteomes" id="UP001057402">
    <property type="component" value="Chromosome 8"/>
</dbReference>
<evidence type="ECO:0000313" key="1">
    <source>
        <dbReference type="EMBL" id="KAI4330705.1"/>
    </source>
</evidence>
<accession>A0ACB9N3F4</accession>
<reference evidence="2" key="1">
    <citation type="journal article" date="2023" name="Front. Plant Sci.">
        <title>Chromosomal-level genome assembly of Melastoma candidum provides insights into trichome evolution.</title>
        <authorList>
            <person name="Zhong Y."/>
            <person name="Wu W."/>
            <person name="Sun C."/>
            <person name="Zou P."/>
            <person name="Liu Y."/>
            <person name="Dai S."/>
            <person name="Zhou R."/>
        </authorList>
    </citation>
    <scope>NUCLEOTIDE SEQUENCE [LARGE SCALE GENOMIC DNA]</scope>
</reference>
<proteinExistence type="predicted"/>